<evidence type="ECO:0000259" key="5">
    <source>
        <dbReference type="Pfam" id="PF00135"/>
    </source>
</evidence>
<reference evidence="6 7" key="1">
    <citation type="journal article" date="2019" name="Int. J. Syst. Evol. Microbiol.">
        <title>The Global Catalogue of Microorganisms (GCM) 10K type strain sequencing project: providing services to taxonomists for standard genome sequencing and annotation.</title>
        <authorList>
            <consortium name="The Broad Institute Genomics Platform"/>
            <consortium name="The Broad Institute Genome Sequencing Center for Infectious Disease"/>
            <person name="Wu L."/>
            <person name="Ma J."/>
        </authorList>
    </citation>
    <scope>NUCLEOTIDE SEQUENCE [LARGE SCALE GENOMIC DNA]</scope>
    <source>
        <strain evidence="6 7">JCM 15672</strain>
    </source>
</reference>
<evidence type="ECO:0000256" key="4">
    <source>
        <dbReference type="RuleBase" id="RU361235"/>
    </source>
</evidence>
<comment type="similarity">
    <text evidence="2">Belongs to the 'GDXG' lipolytic enzyme family.</text>
</comment>
<evidence type="ECO:0000313" key="6">
    <source>
        <dbReference type="EMBL" id="GAA2030367.1"/>
    </source>
</evidence>
<dbReference type="InterPro" id="IPR002018">
    <property type="entry name" value="CarbesteraseB"/>
</dbReference>
<keyword evidence="3 4" id="KW-0378">Hydrolase</keyword>
<name>A0ABN2U740_9MICO</name>
<dbReference type="InterPro" id="IPR002168">
    <property type="entry name" value="Lipase_GDXG_HIS_AS"/>
</dbReference>
<keyword evidence="7" id="KW-1185">Reference proteome</keyword>
<proteinExistence type="inferred from homology"/>
<dbReference type="PANTHER" id="PTHR11559">
    <property type="entry name" value="CARBOXYLESTERASE"/>
    <property type="match status" value="1"/>
</dbReference>
<evidence type="ECO:0000256" key="1">
    <source>
        <dbReference type="ARBA" id="ARBA00005964"/>
    </source>
</evidence>
<dbReference type="InterPro" id="IPR019826">
    <property type="entry name" value="Carboxylesterase_B_AS"/>
</dbReference>
<dbReference type="PROSITE" id="PS00122">
    <property type="entry name" value="CARBOXYLESTERASE_B_1"/>
    <property type="match status" value="1"/>
</dbReference>
<evidence type="ECO:0000256" key="3">
    <source>
        <dbReference type="ARBA" id="ARBA00022801"/>
    </source>
</evidence>
<protein>
    <recommendedName>
        <fullName evidence="4">Carboxylic ester hydrolase</fullName>
        <ecNumber evidence="4">3.1.1.-</ecNumber>
    </recommendedName>
</protein>
<dbReference type="EC" id="3.1.1.-" evidence="4"/>
<evidence type="ECO:0000313" key="7">
    <source>
        <dbReference type="Proteomes" id="UP001501196"/>
    </source>
</evidence>
<dbReference type="RefSeq" id="WP_344370533.1">
    <property type="nucleotide sequence ID" value="NZ_BAAAPW010000002.1"/>
</dbReference>
<feature type="domain" description="Carboxylesterase type B" evidence="5">
    <location>
        <begin position="9"/>
        <end position="474"/>
    </location>
</feature>
<accession>A0ABN2U740</accession>
<dbReference type="InterPro" id="IPR029058">
    <property type="entry name" value="AB_hydrolase_fold"/>
</dbReference>
<sequence>MAEPARTVDVDTRAGTVRGTWRGEPGTPDGSAAFLGIPFAEAPVGELRFAAPVPVAAWDGVRDATSHGPTPQRGDPGATLIPEPSVPGDATLNVDVFTPSPMPVAPGTGRPVLVWFHGGGYVAGSPASAWYDGRAFNRDGVVTVNVSYRLGVDGFAWIDGAPPNRGVLDWLLALEWVRDNASSFGGDPARVTIAGQSAGGGAVLTLLGMPRAQGLFGRVWASSPALADVPRRRAQAFTRRVAELGYVRPDLDGLRSLTEEHLLELQREAMRPPRGAPGGGAELIEHGLPLGPVVDGDLVPDATPHSIASGVGADVPLVLGATDDEFAMAFRRAEGGLRWVPKKRALKRMGLGEPLRSVWLAENREVGRRGTAAVLGRYVSDRIFRAPLVRTVAARELGATVAATAGAAPAGTWAYRFAWRSPVFRAAVHCTDVPFLFDVLADGRVTGVAGPRPPQALAERLHGDLVRFAHGDEPDWPTASGEAFPARAYDTAVATVPDAYASARPLAGV</sequence>
<dbReference type="Gene3D" id="3.40.50.1820">
    <property type="entry name" value="alpha/beta hydrolase"/>
    <property type="match status" value="1"/>
</dbReference>
<comment type="caution">
    <text evidence="6">The sequence shown here is derived from an EMBL/GenBank/DDBJ whole genome shotgun (WGS) entry which is preliminary data.</text>
</comment>
<dbReference type="PROSITE" id="PS01173">
    <property type="entry name" value="LIPASE_GDXG_HIS"/>
    <property type="match status" value="1"/>
</dbReference>
<comment type="similarity">
    <text evidence="1 4">Belongs to the type-B carboxylesterase/lipase family.</text>
</comment>
<dbReference type="InterPro" id="IPR050309">
    <property type="entry name" value="Type-B_Carboxylest/Lipase"/>
</dbReference>
<evidence type="ECO:0000256" key="2">
    <source>
        <dbReference type="ARBA" id="ARBA00010515"/>
    </source>
</evidence>
<organism evidence="6 7">
    <name type="scientific">Agromyces tropicus</name>
    <dbReference type="NCBI Taxonomy" id="555371"/>
    <lineage>
        <taxon>Bacteria</taxon>
        <taxon>Bacillati</taxon>
        <taxon>Actinomycetota</taxon>
        <taxon>Actinomycetes</taxon>
        <taxon>Micrococcales</taxon>
        <taxon>Microbacteriaceae</taxon>
        <taxon>Agromyces</taxon>
    </lineage>
</organism>
<dbReference type="SUPFAM" id="SSF53474">
    <property type="entry name" value="alpha/beta-Hydrolases"/>
    <property type="match status" value="1"/>
</dbReference>
<dbReference type="EMBL" id="BAAAPW010000002">
    <property type="protein sequence ID" value="GAA2030367.1"/>
    <property type="molecule type" value="Genomic_DNA"/>
</dbReference>
<dbReference type="Proteomes" id="UP001501196">
    <property type="component" value="Unassembled WGS sequence"/>
</dbReference>
<gene>
    <name evidence="6" type="ORF">GCM10009819_12580</name>
</gene>
<dbReference type="Pfam" id="PF00135">
    <property type="entry name" value="COesterase"/>
    <property type="match status" value="1"/>
</dbReference>